<reference evidence="4" key="4">
    <citation type="submission" date="2025-09" db="UniProtKB">
        <authorList>
            <consortium name="Ensembl"/>
        </authorList>
    </citation>
    <scope>IDENTIFICATION</scope>
</reference>
<keyword evidence="1" id="KW-0393">Immunoglobulin domain</keyword>
<protein>
    <recommendedName>
        <fullName evidence="3">Ig-like domain-containing protein</fullName>
    </recommendedName>
</protein>
<dbReference type="InterPro" id="IPR050380">
    <property type="entry name" value="Immune_Resp_Modulators"/>
</dbReference>
<name>K7FWU6_PELSI</name>
<reference evidence="5" key="2">
    <citation type="journal article" date="2013" name="Nat. Genet.">
        <title>The draft genomes of soft-shell turtle and green sea turtle yield insights into the development and evolution of the turtle-specific body plan.</title>
        <authorList>
            <person name="Wang Z."/>
            <person name="Pascual-Anaya J."/>
            <person name="Zadissa A."/>
            <person name="Li W."/>
            <person name="Niimura Y."/>
            <person name="Huang Z."/>
            <person name="Li C."/>
            <person name="White S."/>
            <person name="Xiong Z."/>
            <person name="Fang D."/>
            <person name="Wang B."/>
            <person name="Ming Y."/>
            <person name="Chen Y."/>
            <person name="Zheng Y."/>
            <person name="Kuraku S."/>
            <person name="Pignatelli M."/>
            <person name="Herrero J."/>
            <person name="Beal K."/>
            <person name="Nozawa M."/>
            <person name="Li Q."/>
            <person name="Wang J."/>
            <person name="Zhang H."/>
            <person name="Yu L."/>
            <person name="Shigenobu S."/>
            <person name="Wang J."/>
            <person name="Liu J."/>
            <person name="Flicek P."/>
            <person name="Searle S."/>
            <person name="Wang J."/>
            <person name="Kuratani S."/>
            <person name="Yin Y."/>
            <person name="Aken B."/>
            <person name="Zhang G."/>
            <person name="Irie N."/>
        </authorList>
    </citation>
    <scope>NUCLEOTIDE SEQUENCE [LARGE SCALE GENOMIC DNA]</scope>
    <source>
        <strain evidence="5">Daiwa-1</strain>
    </source>
</reference>
<dbReference type="GeneTree" id="ENSGT00940000164625"/>
<evidence type="ECO:0000259" key="3">
    <source>
        <dbReference type="PROSITE" id="PS50835"/>
    </source>
</evidence>
<dbReference type="FunFam" id="2.60.40.10:FF:000463">
    <property type="entry name" value="Immunoglobulin heavy constant gamma 1"/>
    <property type="match status" value="1"/>
</dbReference>
<dbReference type="InterPro" id="IPR036179">
    <property type="entry name" value="Ig-like_dom_sf"/>
</dbReference>
<sequence>YYCPVSLCSGYEQHFGTGTKLTVLEDGLKITAPTVAIFPPSKQEINDKKKATLVCLATDFYPDHIKLVWKVNGEERKEGVKTEESVRDESSKRYSLTSRLRVSSQEWFNSKIVFKCSVDFYTNMTQIYAKEIRGGTASASPWELSDCSVSEESYLRSAIAGKSVYILLIFKSALYGFFLMGLVLRNKVKRKHK</sequence>
<dbReference type="Ensembl" id="ENSPSIT00000012567.1">
    <property type="protein sequence ID" value="ENSPSIP00000012506.1"/>
    <property type="gene ID" value="ENSPSIG00000011223.1"/>
</dbReference>
<dbReference type="eggNOG" id="ENOG502S3FK">
    <property type="taxonomic scope" value="Eukaryota"/>
</dbReference>
<dbReference type="CDD" id="cd05769">
    <property type="entry name" value="IgC1_TCR_beta"/>
    <property type="match status" value="1"/>
</dbReference>
<dbReference type="PANTHER" id="PTHR23411">
    <property type="entry name" value="TAPASIN"/>
    <property type="match status" value="1"/>
</dbReference>
<dbReference type="OMA" id="KFLYIML"/>
<dbReference type="Pfam" id="PF07654">
    <property type="entry name" value="C1-set"/>
    <property type="match status" value="1"/>
</dbReference>
<evidence type="ECO:0000313" key="5">
    <source>
        <dbReference type="Proteomes" id="UP000007267"/>
    </source>
</evidence>
<evidence type="ECO:0000313" key="4">
    <source>
        <dbReference type="Ensembl" id="ENSPSIP00000012506.1"/>
    </source>
</evidence>
<dbReference type="EMBL" id="AGCU01011088">
    <property type="status" value="NOT_ANNOTATED_CDS"/>
    <property type="molecule type" value="Genomic_DNA"/>
</dbReference>
<dbReference type="InterPro" id="IPR003597">
    <property type="entry name" value="Ig_C1-set"/>
</dbReference>
<proteinExistence type="predicted"/>
<dbReference type="SUPFAM" id="SSF48726">
    <property type="entry name" value="Immunoglobulin"/>
    <property type="match status" value="2"/>
</dbReference>
<dbReference type="InterPro" id="IPR007110">
    <property type="entry name" value="Ig-like_dom"/>
</dbReference>
<dbReference type="InterPro" id="IPR013783">
    <property type="entry name" value="Ig-like_fold"/>
</dbReference>
<reference evidence="5" key="1">
    <citation type="submission" date="2011-10" db="EMBL/GenBank/DDBJ databases">
        <authorList>
            <consortium name="Soft-shell Turtle Genome Consortium"/>
        </authorList>
    </citation>
    <scope>NUCLEOTIDE SEQUENCE [LARGE SCALE GENOMIC DNA]</scope>
    <source>
        <strain evidence="5">Daiwa-1</strain>
    </source>
</reference>
<dbReference type="PROSITE" id="PS50835">
    <property type="entry name" value="IG_LIKE"/>
    <property type="match status" value="1"/>
</dbReference>
<evidence type="ECO:0000256" key="1">
    <source>
        <dbReference type="ARBA" id="ARBA00023319"/>
    </source>
</evidence>
<dbReference type="AlphaFoldDB" id="K7FWU6"/>
<evidence type="ECO:0000256" key="2">
    <source>
        <dbReference type="SAM" id="Phobius"/>
    </source>
</evidence>
<dbReference type="Proteomes" id="UP000007267">
    <property type="component" value="Unassembled WGS sequence"/>
</dbReference>
<reference evidence="4" key="3">
    <citation type="submission" date="2025-08" db="UniProtKB">
        <authorList>
            <consortium name="Ensembl"/>
        </authorList>
    </citation>
    <scope>IDENTIFICATION</scope>
</reference>
<organism evidence="4 5">
    <name type="scientific">Pelodiscus sinensis</name>
    <name type="common">Chinese softshell turtle</name>
    <name type="synonym">Trionyx sinensis</name>
    <dbReference type="NCBI Taxonomy" id="13735"/>
    <lineage>
        <taxon>Eukaryota</taxon>
        <taxon>Metazoa</taxon>
        <taxon>Chordata</taxon>
        <taxon>Craniata</taxon>
        <taxon>Vertebrata</taxon>
        <taxon>Euteleostomi</taxon>
        <taxon>Archelosauria</taxon>
        <taxon>Testudinata</taxon>
        <taxon>Testudines</taxon>
        <taxon>Cryptodira</taxon>
        <taxon>Trionychia</taxon>
        <taxon>Trionychidae</taxon>
        <taxon>Pelodiscus</taxon>
    </lineage>
</organism>
<feature type="domain" description="Ig-like" evidence="3">
    <location>
        <begin position="33"/>
        <end position="133"/>
    </location>
</feature>
<feature type="transmembrane region" description="Helical" evidence="2">
    <location>
        <begin position="164"/>
        <end position="184"/>
    </location>
</feature>
<accession>K7FWU6</accession>
<dbReference type="HOGENOM" id="CLU_077975_0_1_1"/>
<dbReference type="EMBL" id="AGCU01011087">
    <property type="status" value="NOT_ANNOTATED_CDS"/>
    <property type="molecule type" value="Genomic_DNA"/>
</dbReference>
<dbReference type="Gene3D" id="2.60.40.10">
    <property type="entry name" value="Immunoglobulins"/>
    <property type="match status" value="1"/>
</dbReference>
<keyword evidence="2" id="KW-1133">Transmembrane helix</keyword>
<keyword evidence="5" id="KW-1185">Reference proteome</keyword>
<keyword evidence="2" id="KW-0812">Transmembrane</keyword>
<dbReference type="SMART" id="SM00407">
    <property type="entry name" value="IGc1"/>
    <property type="match status" value="1"/>
</dbReference>
<keyword evidence="2" id="KW-0472">Membrane</keyword>